<evidence type="ECO:0000259" key="4">
    <source>
        <dbReference type="PROSITE" id="PS51000"/>
    </source>
</evidence>
<protein>
    <submittedName>
        <fullName evidence="5">DeoR/GlpR family DNA-binding transcription regulator</fullName>
    </submittedName>
</protein>
<dbReference type="InterPro" id="IPR001034">
    <property type="entry name" value="DeoR_HTH"/>
</dbReference>
<comment type="caution">
    <text evidence="5">The sequence shown here is derived from an EMBL/GenBank/DDBJ whole genome shotgun (WGS) entry which is preliminary data.</text>
</comment>
<dbReference type="InterPro" id="IPR037171">
    <property type="entry name" value="NagB/RpiA_transferase-like"/>
</dbReference>
<dbReference type="SUPFAM" id="SSF46785">
    <property type="entry name" value="Winged helix' DNA-binding domain"/>
    <property type="match status" value="1"/>
</dbReference>
<dbReference type="InterPro" id="IPR050313">
    <property type="entry name" value="Carb_Metab_HTH_regulators"/>
</dbReference>
<dbReference type="PANTHER" id="PTHR30363:SF56">
    <property type="entry name" value="TRANSCRIPTIONAL REGULATOR, DEOR FAMILY"/>
    <property type="match status" value="1"/>
</dbReference>
<reference evidence="5" key="1">
    <citation type="journal article" date="2021" name="PeerJ">
        <title>Extensive microbial diversity within the chicken gut microbiome revealed by metagenomics and culture.</title>
        <authorList>
            <person name="Gilroy R."/>
            <person name="Ravi A."/>
            <person name="Getino M."/>
            <person name="Pursley I."/>
            <person name="Horton D.L."/>
            <person name="Alikhan N.F."/>
            <person name="Baker D."/>
            <person name="Gharbi K."/>
            <person name="Hall N."/>
            <person name="Watson M."/>
            <person name="Adriaenssens E.M."/>
            <person name="Foster-Nyarko E."/>
            <person name="Jarju S."/>
            <person name="Secka A."/>
            <person name="Antonio M."/>
            <person name="Oren A."/>
            <person name="Chaudhuri R.R."/>
            <person name="La Ragione R."/>
            <person name="Hildebrand F."/>
            <person name="Pallen M.J."/>
        </authorList>
    </citation>
    <scope>NUCLEOTIDE SEQUENCE</scope>
    <source>
        <strain evidence="5">ChiGjej2B2-7701</strain>
    </source>
</reference>
<gene>
    <name evidence="5" type="ORF">K8U80_02520</name>
</gene>
<evidence type="ECO:0000256" key="2">
    <source>
        <dbReference type="ARBA" id="ARBA00023125"/>
    </source>
</evidence>
<dbReference type="Pfam" id="PF00455">
    <property type="entry name" value="DeoRC"/>
    <property type="match status" value="1"/>
</dbReference>
<keyword evidence="3" id="KW-0804">Transcription</keyword>
<dbReference type="Gene3D" id="3.40.50.1360">
    <property type="match status" value="1"/>
</dbReference>
<evidence type="ECO:0000256" key="3">
    <source>
        <dbReference type="ARBA" id="ARBA00023163"/>
    </source>
</evidence>
<dbReference type="Pfam" id="PF08220">
    <property type="entry name" value="HTH_DeoR"/>
    <property type="match status" value="1"/>
</dbReference>
<dbReference type="GO" id="GO:0003700">
    <property type="term" value="F:DNA-binding transcription factor activity"/>
    <property type="evidence" value="ECO:0007669"/>
    <property type="project" value="InterPro"/>
</dbReference>
<evidence type="ECO:0000256" key="1">
    <source>
        <dbReference type="ARBA" id="ARBA00023015"/>
    </source>
</evidence>
<evidence type="ECO:0000313" key="6">
    <source>
        <dbReference type="Proteomes" id="UP000746751"/>
    </source>
</evidence>
<dbReference type="InterPro" id="IPR018356">
    <property type="entry name" value="Tscrpt_reg_HTH_DeoR_CS"/>
</dbReference>
<keyword evidence="2 5" id="KW-0238">DNA-binding</keyword>
<keyword evidence="1" id="KW-0805">Transcription regulation</keyword>
<dbReference type="PRINTS" id="PR00037">
    <property type="entry name" value="HTHLACR"/>
</dbReference>
<sequence>MLAEDRLQTIVNLVNEHGSMTANELMERLDASESTVRRDLTRLAQMGRIVKVHGGATAVARTVVASDQSVNERHGVNTEAKTAIARRAASLIGPDDFVYIDSGSTTERLVDFITETHATYLTNSIANAHALLVKGCRVLVPAGELKQVTEALVGEQTVEVLRHYRFTIGFFGTNGATPDEGFTTPETGEAVVKSIALSRTLRPFVLCDSSKFSVVSPVAFADFDDATVITESIPPELADAANIICAAVGQDGR</sequence>
<feature type="domain" description="HTH deoR-type" evidence="4">
    <location>
        <begin position="3"/>
        <end position="58"/>
    </location>
</feature>
<organism evidence="5 6">
    <name type="scientific">Collinsella ihumii</name>
    <dbReference type="NCBI Taxonomy" id="1720204"/>
    <lineage>
        <taxon>Bacteria</taxon>
        <taxon>Bacillati</taxon>
        <taxon>Actinomycetota</taxon>
        <taxon>Coriobacteriia</taxon>
        <taxon>Coriobacteriales</taxon>
        <taxon>Coriobacteriaceae</taxon>
        <taxon>Collinsella</taxon>
    </lineage>
</organism>
<dbReference type="Gene3D" id="1.10.10.10">
    <property type="entry name" value="Winged helix-like DNA-binding domain superfamily/Winged helix DNA-binding domain"/>
    <property type="match status" value="1"/>
</dbReference>
<dbReference type="PROSITE" id="PS51000">
    <property type="entry name" value="HTH_DEOR_2"/>
    <property type="match status" value="1"/>
</dbReference>
<dbReference type="PANTHER" id="PTHR30363">
    <property type="entry name" value="HTH-TYPE TRANSCRIPTIONAL REGULATOR SRLR-RELATED"/>
    <property type="match status" value="1"/>
</dbReference>
<reference evidence="5" key="2">
    <citation type="submission" date="2021-09" db="EMBL/GenBank/DDBJ databases">
        <authorList>
            <person name="Gilroy R."/>
        </authorList>
    </citation>
    <scope>NUCLEOTIDE SEQUENCE</scope>
    <source>
        <strain evidence="5">ChiGjej2B2-7701</strain>
    </source>
</reference>
<dbReference type="AlphaFoldDB" id="A0A921LQQ8"/>
<name>A0A921LQQ8_9ACTN</name>
<dbReference type="Proteomes" id="UP000746751">
    <property type="component" value="Unassembled WGS sequence"/>
</dbReference>
<dbReference type="SMART" id="SM01134">
    <property type="entry name" value="DeoRC"/>
    <property type="match status" value="1"/>
</dbReference>
<dbReference type="PROSITE" id="PS00894">
    <property type="entry name" value="HTH_DEOR_1"/>
    <property type="match status" value="1"/>
</dbReference>
<evidence type="ECO:0000313" key="5">
    <source>
        <dbReference type="EMBL" id="HJG30252.1"/>
    </source>
</evidence>
<accession>A0A921LQQ8</accession>
<dbReference type="InterPro" id="IPR014036">
    <property type="entry name" value="DeoR-like_C"/>
</dbReference>
<dbReference type="EMBL" id="DYVF01000020">
    <property type="protein sequence ID" value="HJG30252.1"/>
    <property type="molecule type" value="Genomic_DNA"/>
</dbReference>
<dbReference type="SUPFAM" id="SSF100950">
    <property type="entry name" value="NagB/RpiA/CoA transferase-like"/>
    <property type="match status" value="1"/>
</dbReference>
<dbReference type="InterPro" id="IPR036390">
    <property type="entry name" value="WH_DNA-bd_sf"/>
</dbReference>
<dbReference type="SMART" id="SM00420">
    <property type="entry name" value="HTH_DEOR"/>
    <property type="match status" value="1"/>
</dbReference>
<dbReference type="GO" id="GO:0003677">
    <property type="term" value="F:DNA binding"/>
    <property type="evidence" value="ECO:0007669"/>
    <property type="project" value="UniProtKB-KW"/>
</dbReference>
<proteinExistence type="predicted"/>
<dbReference type="InterPro" id="IPR036388">
    <property type="entry name" value="WH-like_DNA-bd_sf"/>
</dbReference>